<evidence type="ECO:0000259" key="2">
    <source>
        <dbReference type="Pfam" id="PF01936"/>
    </source>
</evidence>
<feature type="compositionally biased region" description="Acidic residues" evidence="1">
    <location>
        <begin position="194"/>
        <end position="208"/>
    </location>
</feature>
<dbReference type="InterPro" id="IPR021139">
    <property type="entry name" value="NYN"/>
</dbReference>
<protein>
    <recommendedName>
        <fullName evidence="2">NYN domain-containing protein</fullName>
    </recommendedName>
</protein>
<dbReference type="CDD" id="cd10910">
    <property type="entry name" value="PIN_limkain_b1_N_like"/>
    <property type="match status" value="1"/>
</dbReference>
<dbReference type="AlphaFoldDB" id="A0A369JY07"/>
<proteinExistence type="predicted"/>
<evidence type="ECO:0000313" key="3">
    <source>
        <dbReference type="EMBL" id="RDB24304.1"/>
    </source>
</evidence>
<dbReference type="GO" id="GO:0010468">
    <property type="term" value="P:regulation of gene expression"/>
    <property type="evidence" value="ECO:0007669"/>
    <property type="project" value="InterPro"/>
</dbReference>
<dbReference type="InParanoid" id="A0A369JY07"/>
<reference evidence="3" key="1">
    <citation type="submission" date="2018-04" db="EMBL/GenBank/DDBJ databases">
        <title>Whole genome sequencing of Hypsizygus marmoreus.</title>
        <authorList>
            <person name="Choi I.-G."/>
            <person name="Min B."/>
            <person name="Kim J.-G."/>
            <person name="Kim S."/>
            <person name="Oh Y.-L."/>
            <person name="Kong W.-S."/>
            <person name="Park H."/>
            <person name="Jeong J."/>
            <person name="Song E.-S."/>
        </authorList>
    </citation>
    <scope>NUCLEOTIDE SEQUENCE [LARGE SCALE GENOMIC DNA]</scope>
    <source>
        <strain evidence="3">51987-8</strain>
    </source>
</reference>
<dbReference type="Pfam" id="PF01936">
    <property type="entry name" value="NYN"/>
    <property type="match status" value="1"/>
</dbReference>
<feature type="compositionally biased region" description="Pro residues" evidence="1">
    <location>
        <begin position="463"/>
        <end position="473"/>
    </location>
</feature>
<comment type="caution">
    <text evidence="3">The sequence shown here is derived from an EMBL/GenBank/DDBJ whole genome shotgun (WGS) entry which is preliminary data.</text>
</comment>
<dbReference type="Gene3D" id="3.40.50.1010">
    <property type="entry name" value="5'-nuclease"/>
    <property type="match status" value="1"/>
</dbReference>
<keyword evidence="4" id="KW-1185">Reference proteome</keyword>
<dbReference type="GO" id="GO:0005777">
    <property type="term" value="C:peroxisome"/>
    <property type="evidence" value="ECO:0007669"/>
    <property type="project" value="InterPro"/>
</dbReference>
<dbReference type="GO" id="GO:0004540">
    <property type="term" value="F:RNA nuclease activity"/>
    <property type="evidence" value="ECO:0007669"/>
    <property type="project" value="InterPro"/>
</dbReference>
<gene>
    <name evidence="3" type="ORF">Hypma_008807</name>
</gene>
<accession>A0A369JY07</accession>
<dbReference type="OrthoDB" id="549353at2759"/>
<feature type="compositionally biased region" description="Polar residues" evidence="1">
    <location>
        <begin position="267"/>
        <end position="291"/>
    </location>
</feature>
<feature type="region of interest" description="Disordered" evidence="1">
    <location>
        <begin position="358"/>
        <end position="489"/>
    </location>
</feature>
<dbReference type="InterPro" id="IPR024768">
    <property type="entry name" value="Marf1"/>
</dbReference>
<dbReference type="PANTHER" id="PTHR14379:SF3">
    <property type="entry name" value="MEIOSIS REGULATOR AND MRNA STABILITY FACTOR 1"/>
    <property type="match status" value="1"/>
</dbReference>
<dbReference type="PANTHER" id="PTHR14379">
    <property type="entry name" value="LIMKAIN B LKAP"/>
    <property type="match status" value="1"/>
</dbReference>
<feature type="compositionally biased region" description="Polar residues" evidence="1">
    <location>
        <begin position="244"/>
        <end position="258"/>
    </location>
</feature>
<dbReference type="GO" id="GO:1905762">
    <property type="term" value="F:CCR4-NOT complex binding"/>
    <property type="evidence" value="ECO:0007669"/>
    <property type="project" value="TreeGrafter"/>
</dbReference>
<feature type="region of interest" description="Disordered" evidence="1">
    <location>
        <begin position="161"/>
        <end position="346"/>
    </location>
</feature>
<feature type="compositionally biased region" description="Pro residues" evidence="1">
    <location>
        <begin position="415"/>
        <end position="445"/>
    </location>
</feature>
<feature type="compositionally biased region" description="Polar residues" evidence="1">
    <location>
        <begin position="175"/>
        <end position="191"/>
    </location>
</feature>
<name>A0A369JY07_HYPMA</name>
<feature type="domain" description="NYN" evidence="2">
    <location>
        <begin position="6"/>
        <end position="147"/>
    </location>
</feature>
<organism evidence="3 4">
    <name type="scientific">Hypsizygus marmoreus</name>
    <name type="common">White beech mushroom</name>
    <name type="synonym">Agaricus marmoreus</name>
    <dbReference type="NCBI Taxonomy" id="39966"/>
    <lineage>
        <taxon>Eukaryota</taxon>
        <taxon>Fungi</taxon>
        <taxon>Dikarya</taxon>
        <taxon>Basidiomycota</taxon>
        <taxon>Agaricomycotina</taxon>
        <taxon>Agaricomycetes</taxon>
        <taxon>Agaricomycetidae</taxon>
        <taxon>Agaricales</taxon>
        <taxon>Tricholomatineae</taxon>
        <taxon>Lyophyllaceae</taxon>
        <taxon>Hypsizygus</taxon>
    </lineage>
</organism>
<dbReference type="EMBL" id="LUEZ02000045">
    <property type="protein sequence ID" value="RDB24304.1"/>
    <property type="molecule type" value="Genomic_DNA"/>
</dbReference>
<feature type="compositionally biased region" description="Low complexity" evidence="1">
    <location>
        <begin position="474"/>
        <end position="486"/>
    </location>
</feature>
<evidence type="ECO:0000256" key="1">
    <source>
        <dbReference type="SAM" id="MobiDB-lite"/>
    </source>
</evidence>
<sequence length="575" mass="61064">MQQPEKVAIFWDYENLLPNTNLTGYEIVENIRSVAHTFGSVILLKAYVEIPLAALPRSTSLRSELQASGVSLTDCPHDGRKDVASKMLIVDMIAFAIDNPAPATIVLISGDRDYAYAVSILRLRKYRVVVICPANSHASLMAQASVHVDWNAEVLGQAGIPEAPIPPANPRPQTRAGSTASRPFTPRASNPQDLELEDDQELDDDDDIYVPYPPESNPYSARMNGFGDKHASSRFGFSPDLTGSWRQTAAPSRATSKPQSPPISFRSAKSSPPSPPIESQTPERTFVTASNGIFDGSRKASLPTGFQYSEPEPITLKPQAASEPPAARSPWLPGGASASPVATSAHLPSAPTFKFTLPVSEASSMPKPPPSESPSVPPPMSPMPAATAVPAPAPSTPPPTRQATLSSPARLTEPEPAPTPAPTPTPTPVLAPMPVTVPLPPPPPAKTASTVISDPPRLQSSQAPPPPKTPVPAGPSASSAQSQPHAMLPPHFRPLLEVLENRRRSKGQARVSRSEVGTDLTKYPGVYKRAGVNNFAKFIALAEKAALVECGTSGYESWIALRPEWSGSTTFPAAT</sequence>
<evidence type="ECO:0000313" key="4">
    <source>
        <dbReference type="Proteomes" id="UP000076154"/>
    </source>
</evidence>
<feature type="compositionally biased region" description="Pro residues" evidence="1">
    <location>
        <begin position="391"/>
        <end position="400"/>
    </location>
</feature>
<dbReference type="Proteomes" id="UP000076154">
    <property type="component" value="Unassembled WGS sequence"/>
</dbReference>
<feature type="compositionally biased region" description="Pro residues" evidence="1">
    <location>
        <begin position="366"/>
        <end position="382"/>
    </location>
</feature>